<dbReference type="PANTHER" id="PTHR34698">
    <property type="entry name" value="5-OXOPROLINASE SUBUNIT B"/>
    <property type="match status" value="1"/>
</dbReference>
<dbReference type="SUPFAM" id="SSF50891">
    <property type="entry name" value="Cyclophilin-like"/>
    <property type="match status" value="1"/>
</dbReference>
<evidence type="ECO:0000256" key="1">
    <source>
        <dbReference type="ARBA" id="ARBA00022741"/>
    </source>
</evidence>
<sequence length="242" mass="25711">MSVSPRILDAGEAALVVEFGTSVDPAISDRVLALEDALSADRPDGIAETVPTYRSLMIHYDPLILDRDTLADRVLSLTGGAPQRASAPARWVLPCCYDAPHGEDLAAVAEQIGRSPAEVAALHGQASYRVYMYGFAPGFAYLGGLPDVLAVPRRASPRPPHPANAVMIGGGLAAVATVPMPTGWYVLGATPCRLYAPERHESFFVRPGDEIRFEAVDAATYSGLAAREAAGERVARQEEGTR</sequence>
<organism evidence="5 6">
    <name type="scientific">Methylobacterium komagatae</name>
    <dbReference type="NCBI Taxonomy" id="374425"/>
    <lineage>
        <taxon>Bacteria</taxon>
        <taxon>Pseudomonadati</taxon>
        <taxon>Pseudomonadota</taxon>
        <taxon>Alphaproteobacteria</taxon>
        <taxon>Hyphomicrobiales</taxon>
        <taxon>Methylobacteriaceae</taxon>
        <taxon>Methylobacterium</taxon>
    </lineage>
</organism>
<evidence type="ECO:0000256" key="2">
    <source>
        <dbReference type="ARBA" id="ARBA00022801"/>
    </source>
</evidence>
<dbReference type="Gene3D" id="2.40.100.10">
    <property type="entry name" value="Cyclophilin-like"/>
    <property type="match status" value="1"/>
</dbReference>
<evidence type="ECO:0000259" key="4">
    <source>
        <dbReference type="SMART" id="SM00796"/>
    </source>
</evidence>
<gene>
    <name evidence="5" type="ORF">ACFQE0_16240</name>
</gene>
<dbReference type="InterPro" id="IPR003833">
    <property type="entry name" value="CT_C_D"/>
</dbReference>
<dbReference type="InterPro" id="IPR010016">
    <property type="entry name" value="PxpB"/>
</dbReference>
<dbReference type="Pfam" id="PF02682">
    <property type="entry name" value="CT_C_D"/>
    <property type="match status" value="1"/>
</dbReference>
<keyword evidence="1" id="KW-0547">Nucleotide-binding</keyword>
<dbReference type="Proteomes" id="UP001596292">
    <property type="component" value="Unassembled WGS sequence"/>
</dbReference>
<dbReference type="EMBL" id="JBHSWN010000001">
    <property type="protein sequence ID" value="MFC6791030.1"/>
    <property type="molecule type" value="Genomic_DNA"/>
</dbReference>
<evidence type="ECO:0000313" key="6">
    <source>
        <dbReference type="Proteomes" id="UP001596292"/>
    </source>
</evidence>
<dbReference type="PANTHER" id="PTHR34698:SF2">
    <property type="entry name" value="5-OXOPROLINASE SUBUNIT B"/>
    <property type="match status" value="1"/>
</dbReference>
<protein>
    <submittedName>
        <fullName evidence="5">Allophanate hydrolase subunit 1</fullName>
    </submittedName>
</protein>
<keyword evidence="6" id="KW-1185">Reference proteome</keyword>
<dbReference type="SUPFAM" id="SSF160467">
    <property type="entry name" value="PH0987 N-terminal domain-like"/>
    <property type="match status" value="1"/>
</dbReference>
<proteinExistence type="predicted"/>
<dbReference type="SMART" id="SM00796">
    <property type="entry name" value="AHS1"/>
    <property type="match status" value="1"/>
</dbReference>
<name>A0ABW2BLE4_9HYPH</name>
<dbReference type="Gene3D" id="3.30.1360.40">
    <property type="match status" value="1"/>
</dbReference>
<keyword evidence="3" id="KW-0067">ATP-binding</keyword>
<evidence type="ECO:0000313" key="5">
    <source>
        <dbReference type="EMBL" id="MFC6791030.1"/>
    </source>
</evidence>
<evidence type="ECO:0000256" key="3">
    <source>
        <dbReference type="ARBA" id="ARBA00022840"/>
    </source>
</evidence>
<feature type="domain" description="Carboxyltransferase" evidence="4">
    <location>
        <begin position="5"/>
        <end position="205"/>
    </location>
</feature>
<comment type="caution">
    <text evidence="5">The sequence shown here is derived from an EMBL/GenBank/DDBJ whole genome shotgun (WGS) entry which is preliminary data.</text>
</comment>
<accession>A0ABW2BLE4</accession>
<dbReference type="RefSeq" id="WP_378971478.1">
    <property type="nucleotide sequence ID" value="NZ_JBHSWN010000001.1"/>
</dbReference>
<keyword evidence="2 5" id="KW-0378">Hydrolase</keyword>
<reference evidence="6" key="1">
    <citation type="journal article" date="2019" name="Int. J. Syst. Evol. Microbiol.">
        <title>The Global Catalogue of Microorganisms (GCM) 10K type strain sequencing project: providing services to taxonomists for standard genome sequencing and annotation.</title>
        <authorList>
            <consortium name="The Broad Institute Genomics Platform"/>
            <consortium name="The Broad Institute Genome Sequencing Center for Infectious Disease"/>
            <person name="Wu L."/>
            <person name="Ma J."/>
        </authorList>
    </citation>
    <scope>NUCLEOTIDE SEQUENCE [LARGE SCALE GENOMIC DNA]</scope>
    <source>
        <strain evidence="6">CCUG 48316</strain>
    </source>
</reference>
<dbReference type="GO" id="GO:0016787">
    <property type="term" value="F:hydrolase activity"/>
    <property type="evidence" value="ECO:0007669"/>
    <property type="project" value="UniProtKB-KW"/>
</dbReference>
<dbReference type="InterPro" id="IPR029000">
    <property type="entry name" value="Cyclophilin-like_dom_sf"/>
</dbReference>